<accession>A0A934VXS5</accession>
<dbReference type="Proteomes" id="UP000640485">
    <property type="component" value="Unassembled WGS sequence"/>
</dbReference>
<comment type="caution">
    <text evidence="2">The sequence shown here is derived from an EMBL/GenBank/DDBJ whole genome shotgun (WGS) entry which is preliminary data.</text>
</comment>
<proteinExistence type="predicted"/>
<dbReference type="EMBL" id="JAEPRQ010000001">
    <property type="protein sequence ID" value="MBK4215267.1"/>
    <property type="molecule type" value="Genomic_DNA"/>
</dbReference>
<dbReference type="AlphaFoldDB" id="A0A934VXS5"/>
<protein>
    <recommendedName>
        <fullName evidence="4">DUF1236 domain-containing protein</fullName>
    </recommendedName>
</protein>
<sequence length="104" mass="10891">MKAHKPVALAAILGVMIVSGLATAQSPEDTEMAVLEQPGSAEAGEVAVGDVVSLEQAVIVEQPEDYGLALAPEGDRYAIINDMLVRIDPENGKILSILRPVEGQ</sequence>
<evidence type="ECO:0008006" key="4">
    <source>
        <dbReference type="Google" id="ProtNLM"/>
    </source>
</evidence>
<reference evidence="2" key="1">
    <citation type="submission" date="2021-01" db="EMBL/GenBank/DDBJ databases">
        <title>Paracoccus amoyensis sp. nov., isolated from the surface seawater along the coast of Xiamen Island, China.</title>
        <authorList>
            <person name="Lyu L."/>
        </authorList>
    </citation>
    <scope>NUCLEOTIDE SEQUENCE</scope>
    <source>
        <strain evidence="2">MJ17</strain>
    </source>
</reference>
<keyword evidence="3" id="KW-1185">Reference proteome</keyword>
<feature type="chain" id="PRO_5036713928" description="DUF1236 domain-containing protein" evidence="1">
    <location>
        <begin position="25"/>
        <end position="104"/>
    </location>
</feature>
<keyword evidence="1" id="KW-0732">Signal</keyword>
<feature type="signal peptide" evidence="1">
    <location>
        <begin position="1"/>
        <end position="24"/>
    </location>
</feature>
<organism evidence="2 3">
    <name type="scientific">Paracoccus caeni</name>
    <dbReference type="NCBI Taxonomy" id="657651"/>
    <lineage>
        <taxon>Bacteria</taxon>
        <taxon>Pseudomonadati</taxon>
        <taxon>Pseudomonadota</taxon>
        <taxon>Alphaproteobacteria</taxon>
        <taxon>Rhodobacterales</taxon>
        <taxon>Paracoccaceae</taxon>
        <taxon>Paracoccus</taxon>
    </lineage>
</organism>
<dbReference type="RefSeq" id="WP_200684186.1">
    <property type="nucleotide sequence ID" value="NZ_JAEPRQ010000001.1"/>
</dbReference>
<evidence type="ECO:0000313" key="2">
    <source>
        <dbReference type="EMBL" id="MBK4215267.1"/>
    </source>
</evidence>
<evidence type="ECO:0000256" key="1">
    <source>
        <dbReference type="SAM" id="SignalP"/>
    </source>
</evidence>
<gene>
    <name evidence="2" type="ORF">JJJ17_04935</name>
</gene>
<evidence type="ECO:0000313" key="3">
    <source>
        <dbReference type="Proteomes" id="UP000640485"/>
    </source>
</evidence>
<name>A0A934VXS5_9RHOB</name>